<sequence length="149" mass="15665">MSNIVLATDGSAFSDAAARFLADGKLLQTGFTVHVVHVSPDVTGQVRAFVSKETIDAWHNEASEKAMTSVCAILEAAKVPFERHALHGYPPEKILAHAKSVNASAIVMGTHGRGSFFDAVLGSVAGRVLAQAACPVVMVKAEEKAKPQV</sequence>
<dbReference type="OrthoDB" id="9792500at2"/>
<evidence type="ECO:0000256" key="1">
    <source>
        <dbReference type="ARBA" id="ARBA00008791"/>
    </source>
</evidence>
<organism evidence="3 4">
    <name type="scientific">Cupriavidus pauculus</name>
    <dbReference type="NCBI Taxonomy" id="82633"/>
    <lineage>
        <taxon>Bacteria</taxon>
        <taxon>Pseudomonadati</taxon>
        <taxon>Pseudomonadota</taxon>
        <taxon>Betaproteobacteria</taxon>
        <taxon>Burkholderiales</taxon>
        <taxon>Burkholderiaceae</taxon>
        <taxon>Cupriavidus</taxon>
    </lineage>
</organism>
<dbReference type="STRING" id="82633.GCA_000974605_04997"/>
<comment type="caution">
    <text evidence="3">The sequence shown here is derived from an EMBL/GenBank/DDBJ whole genome shotgun (WGS) entry which is preliminary data.</text>
</comment>
<accession>A0A2N5CKA2</accession>
<proteinExistence type="inferred from homology"/>
<dbReference type="InterPro" id="IPR014729">
    <property type="entry name" value="Rossmann-like_a/b/a_fold"/>
</dbReference>
<comment type="similarity">
    <text evidence="1">Belongs to the universal stress protein A family.</text>
</comment>
<evidence type="ECO:0000313" key="4">
    <source>
        <dbReference type="Proteomes" id="UP000234341"/>
    </source>
</evidence>
<dbReference type="PRINTS" id="PR01438">
    <property type="entry name" value="UNVRSLSTRESS"/>
</dbReference>
<name>A0A2N5CKA2_9BURK</name>
<dbReference type="RefSeq" id="WP_101680133.1">
    <property type="nucleotide sequence ID" value="NZ_PJRP01000001.1"/>
</dbReference>
<dbReference type="PANTHER" id="PTHR46268:SF6">
    <property type="entry name" value="UNIVERSAL STRESS PROTEIN UP12"/>
    <property type="match status" value="1"/>
</dbReference>
<dbReference type="EMBL" id="PJRP01000001">
    <property type="protein sequence ID" value="PLQ02644.1"/>
    <property type="molecule type" value="Genomic_DNA"/>
</dbReference>
<dbReference type="CDD" id="cd00293">
    <property type="entry name" value="USP-like"/>
    <property type="match status" value="1"/>
</dbReference>
<reference evidence="3 4" key="1">
    <citation type="submission" date="2017-12" db="EMBL/GenBank/DDBJ databases">
        <title>Genome sequence of the active heterotrophic nitrifier-denitrifier, Cupriavidus pauculus UM1.</title>
        <authorList>
            <person name="Putonti C."/>
            <person name="Castignetti D."/>
        </authorList>
    </citation>
    <scope>NUCLEOTIDE SEQUENCE [LARGE SCALE GENOMIC DNA]</scope>
    <source>
        <strain evidence="3 4">UM1</strain>
    </source>
</reference>
<evidence type="ECO:0000313" key="3">
    <source>
        <dbReference type="EMBL" id="PLQ02644.1"/>
    </source>
</evidence>
<evidence type="ECO:0000259" key="2">
    <source>
        <dbReference type="Pfam" id="PF00582"/>
    </source>
</evidence>
<dbReference type="InterPro" id="IPR006015">
    <property type="entry name" value="Universal_stress_UspA"/>
</dbReference>
<gene>
    <name evidence="3" type="ORF">CYJ10_03440</name>
</gene>
<dbReference type="SUPFAM" id="SSF52402">
    <property type="entry name" value="Adenine nucleotide alpha hydrolases-like"/>
    <property type="match status" value="1"/>
</dbReference>
<feature type="domain" description="UspA" evidence="2">
    <location>
        <begin position="2"/>
        <end position="140"/>
    </location>
</feature>
<dbReference type="Gene3D" id="3.40.50.620">
    <property type="entry name" value="HUPs"/>
    <property type="match status" value="1"/>
</dbReference>
<protein>
    <submittedName>
        <fullName evidence="3">Universal stress protein</fullName>
    </submittedName>
</protein>
<dbReference type="Pfam" id="PF00582">
    <property type="entry name" value="Usp"/>
    <property type="match status" value="1"/>
</dbReference>
<dbReference type="PANTHER" id="PTHR46268">
    <property type="entry name" value="STRESS RESPONSE PROTEIN NHAX"/>
    <property type="match status" value="1"/>
</dbReference>
<dbReference type="Proteomes" id="UP000234341">
    <property type="component" value="Unassembled WGS sequence"/>
</dbReference>
<dbReference type="InterPro" id="IPR006016">
    <property type="entry name" value="UspA"/>
</dbReference>
<dbReference type="AlphaFoldDB" id="A0A2N5CKA2"/>